<evidence type="ECO:0000313" key="10">
    <source>
        <dbReference type="EMBL" id="KRL54348.1"/>
    </source>
</evidence>
<name>A0A0R1RC65_9LACO</name>
<keyword evidence="4 7" id="KW-0012">Acyltransferase</keyword>
<evidence type="ECO:0000256" key="3">
    <source>
        <dbReference type="ARBA" id="ARBA00022679"/>
    </source>
</evidence>
<dbReference type="STRING" id="1114972.FD35_GL002688"/>
<evidence type="ECO:0000256" key="1">
    <source>
        <dbReference type="ARBA" id="ARBA00010982"/>
    </source>
</evidence>
<dbReference type="eggNOG" id="COG0183">
    <property type="taxonomic scope" value="Bacteria"/>
</dbReference>
<evidence type="ECO:0000259" key="8">
    <source>
        <dbReference type="Pfam" id="PF00108"/>
    </source>
</evidence>
<feature type="active site" description="Acyl-thioester intermediate" evidence="6">
    <location>
        <position position="88"/>
    </location>
</feature>
<feature type="domain" description="Thiolase C-terminal" evidence="9">
    <location>
        <begin position="269"/>
        <end position="390"/>
    </location>
</feature>
<evidence type="ECO:0000256" key="2">
    <source>
        <dbReference type="ARBA" id="ARBA00012705"/>
    </source>
</evidence>
<protein>
    <recommendedName>
        <fullName evidence="2">acetyl-CoA C-acetyltransferase</fullName>
        <ecNumber evidence="2">2.3.1.9</ecNumber>
    </recommendedName>
    <alternativeName>
        <fullName evidence="5">Acetoacetyl-CoA thiolase</fullName>
    </alternativeName>
</protein>
<sequence length="392" mass="40653">MDDVVIVSAVRTPVGKMGGALASFSAVELGTLAAKAAIKRANVNPSIIDQTIVGNVLQAGSGQNVGRQIGINAGVPESSPAMTVNEVCGSGLKAIRLGQSAIVMGDADAVLVVGTESMTNAPYLTNGMRLGTKFGDTTMVDSMEHDGLTDAFSNQPMGVTAENVAEQYHVSREQQDAFALASHQRAAKASDDGAFADEMLPLSVKNRHGETVIDRDETIREDTSFEKLAKLRPSFELGGTVTAGNAAPLNDGAAAMILMRKSKADELGLKPLATIKGYQEVGVNPQTMGYSPVKAVSELLTKQHQTVSDIDLFELNEAFAAPSVAVARDLKIPAAKLNPNGGSIAIGHPLGATGVRIVTTLIYALKHADQHTGVAGLCIGGGLGIALSVEVN</sequence>
<dbReference type="EMBL" id="AZFF01000009">
    <property type="protein sequence ID" value="KRL54348.1"/>
    <property type="molecule type" value="Genomic_DNA"/>
</dbReference>
<dbReference type="InterPro" id="IPR020617">
    <property type="entry name" value="Thiolase_C"/>
</dbReference>
<dbReference type="GO" id="GO:0003985">
    <property type="term" value="F:acetyl-CoA C-acetyltransferase activity"/>
    <property type="evidence" value="ECO:0007669"/>
    <property type="project" value="UniProtKB-EC"/>
</dbReference>
<dbReference type="InterPro" id="IPR016039">
    <property type="entry name" value="Thiolase-like"/>
</dbReference>
<dbReference type="PROSITE" id="PS00737">
    <property type="entry name" value="THIOLASE_2"/>
    <property type="match status" value="1"/>
</dbReference>
<reference evidence="10 11" key="1">
    <citation type="journal article" date="2015" name="Genome Announc.">
        <title>Expanding the biotechnology potential of lactobacilli through comparative genomics of 213 strains and associated genera.</title>
        <authorList>
            <person name="Sun Z."/>
            <person name="Harris H.M."/>
            <person name="McCann A."/>
            <person name="Guo C."/>
            <person name="Argimon S."/>
            <person name="Zhang W."/>
            <person name="Yang X."/>
            <person name="Jeffery I.B."/>
            <person name="Cooney J.C."/>
            <person name="Kagawa T.F."/>
            <person name="Liu W."/>
            <person name="Song Y."/>
            <person name="Salvetti E."/>
            <person name="Wrobel A."/>
            <person name="Rasinkangas P."/>
            <person name="Parkhill J."/>
            <person name="Rea M.C."/>
            <person name="O'Sullivan O."/>
            <person name="Ritari J."/>
            <person name="Douillard F.P."/>
            <person name="Paul Ross R."/>
            <person name="Yang R."/>
            <person name="Briner A.E."/>
            <person name="Felis G.E."/>
            <person name="de Vos W.M."/>
            <person name="Barrangou R."/>
            <person name="Klaenhammer T.R."/>
            <person name="Caufield P.W."/>
            <person name="Cui Y."/>
            <person name="Zhang H."/>
            <person name="O'Toole P.W."/>
        </authorList>
    </citation>
    <scope>NUCLEOTIDE SEQUENCE [LARGE SCALE GENOMIC DNA]</scope>
    <source>
        <strain evidence="10 11">DSM 15814</strain>
    </source>
</reference>
<dbReference type="NCBIfam" id="TIGR01930">
    <property type="entry name" value="AcCoA-C-Actrans"/>
    <property type="match status" value="1"/>
</dbReference>
<dbReference type="FunFam" id="3.40.47.10:FF:000010">
    <property type="entry name" value="Acetyl-CoA acetyltransferase (Thiolase)"/>
    <property type="match status" value="1"/>
</dbReference>
<evidence type="ECO:0000313" key="11">
    <source>
        <dbReference type="Proteomes" id="UP000051999"/>
    </source>
</evidence>
<dbReference type="AlphaFoldDB" id="A0A0R1RC65"/>
<proteinExistence type="inferred from homology"/>
<dbReference type="OrthoDB" id="9764892at2"/>
<dbReference type="PIRSF" id="PIRSF000429">
    <property type="entry name" value="Ac-CoA_Ac_transf"/>
    <property type="match status" value="1"/>
</dbReference>
<dbReference type="PANTHER" id="PTHR18919:SF107">
    <property type="entry name" value="ACETYL-COA ACETYLTRANSFERASE, CYTOSOLIC"/>
    <property type="match status" value="1"/>
</dbReference>
<dbReference type="PATRIC" id="fig|1114972.6.peg.2755"/>
<evidence type="ECO:0000256" key="6">
    <source>
        <dbReference type="PIRSR" id="PIRSR000429-1"/>
    </source>
</evidence>
<accession>A0A0R1RC65</accession>
<dbReference type="RefSeq" id="WP_017260882.1">
    <property type="nucleotide sequence ID" value="NZ_AUAW01000009.1"/>
</dbReference>
<dbReference type="Pfam" id="PF00108">
    <property type="entry name" value="Thiolase_N"/>
    <property type="match status" value="1"/>
</dbReference>
<dbReference type="Pfam" id="PF02803">
    <property type="entry name" value="Thiolase_C"/>
    <property type="match status" value="1"/>
</dbReference>
<dbReference type="InterPro" id="IPR020613">
    <property type="entry name" value="Thiolase_CS"/>
</dbReference>
<keyword evidence="3 7" id="KW-0808">Transferase</keyword>
<comment type="similarity">
    <text evidence="1 7">Belongs to the thiolase-like superfamily. Thiolase family.</text>
</comment>
<evidence type="ECO:0000259" key="9">
    <source>
        <dbReference type="Pfam" id="PF02803"/>
    </source>
</evidence>
<evidence type="ECO:0000256" key="5">
    <source>
        <dbReference type="ARBA" id="ARBA00030755"/>
    </source>
</evidence>
<dbReference type="SUPFAM" id="SSF53901">
    <property type="entry name" value="Thiolase-like"/>
    <property type="match status" value="2"/>
</dbReference>
<evidence type="ECO:0000256" key="4">
    <source>
        <dbReference type="ARBA" id="ARBA00023315"/>
    </source>
</evidence>
<feature type="domain" description="Thiolase N-terminal" evidence="8">
    <location>
        <begin position="4"/>
        <end position="262"/>
    </location>
</feature>
<dbReference type="InterPro" id="IPR020616">
    <property type="entry name" value="Thiolase_N"/>
</dbReference>
<dbReference type="InterPro" id="IPR020615">
    <property type="entry name" value="Thiolase_acyl_enz_int_AS"/>
</dbReference>
<evidence type="ECO:0000256" key="7">
    <source>
        <dbReference type="RuleBase" id="RU003557"/>
    </source>
</evidence>
<dbReference type="InterPro" id="IPR002155">
    <property type="entry name" value="Thiolase"/>
</dbReference>
<dbReference type="EC" id="2.3.1.9" evidence="2"/>
<keyword evidence="11" id="KW-1185">Reference proteome</keyword>
<dbReference type="Proteomes" id="UP000051999">
    <property type="component" value="Unassembled WGS sequence"/>
</dbReference>
<gene>
    <name evidence="10" type="ORF">FD35_GL002688</name>
</gene>
<dbReference type="InterPro" id="IPR020610">
    <property type="entry name" value="Thiolase_AS"/>
</dbReference>
<organism evidence="10 11">
    <name type="scientific">Furfurilactobacillus rossiae DSM 15814</name>
    <dbReference type="NCBI Taxonomy" id="1114972"/>
    <lineage>
        <taxon>Bacteria</taxon>
        <taxon>Bacillati</taxon>
        <taxon>Bacillota</taxon>
        <taxon>Bacilli</taxon>
        <taxon>Lactobacillales</taxon>
        <taxon>Lactobacillaceae</taxon>
        <taxon>Furfurilactobacillus</taxon>
    </lineage>
</organism>
<feature type="active site" description="Proton acceptor" evidence="6">
    <location>
        <position position="348"/>
    </location>
</feature>
<dbReference type="Gene3D" id="3.40.47.10">
    <property type="match status" value="2"/>
</dbReference>
<dbReference type="CDD" id="cd00751">
    <property type="entry name" value="thiolase"/>
    <property type="match status" value="1"/>
</dbReference>
<dbReference type="PROSITE" id="PS00099">
    <property type="entry name" value="THIOLASE_3"/>
    <property type="match status" value="1"/>
</dbReference>
<feature type="active site" description="Proton acceptor" evidence="6">
    <location>
        <position position="378"/>
    </location>
</feature>
<dbReference type="PANTHER" id="PTHR18919">
    <property type="entry name" value="ACETYL-COA C-ACYLTRANSFERASE"/>
    <property type="match status" value="1"/>
</dbReference>
<dbReference type="PROSITE" id="PS00098">
    <property type="entry name" value="THIOLASE_1"/>
    <property type="match status" value="1"/>
</dbReference>
<comment type="caution">
    <text evidence="10">The sequence shown here is derived from an EMBL/GenBank/DDBJ whole genome shotgun (WGS) entry which is preliminary data.</text>
</comment>